<dbReference type="RefSeq" id="WP_211972365.1">
    <property type="nucleotide sequence ID" value="NZ_JAGTXB010000003.1"/>
</dbReference>
<gene>
    <name evidence="1" type="ORF">KE626_08065</name>
</gene>
<evidence type="ECO:0000313" key="2">
    <source>
        <dbReference type="Proteomes" id="UP000676386"/>
    </source>
</evidence>
<proteinExistence type="predicted"/>
<evidence type="ECO:0000313" key="1">
    <source>
        <dbReference type="EMBL" id="MBS0027261.1"/>
    </source>
</evidence>
<reference evidence="1 2" key="1">
    <citation type="submission" date="2021-04" db="EMBL/GenBank/DDBJ databases">
        <title>Chitinophaga sp. nov., isolated from the rhizosphere soil.</title>
        <authorList>
            <person name="He S."/>
        </authorList>
    </citation>
    <scope>NUCLEOTIDE SEQUENCE [LARGE SCALE GENOMIC DNA]</scope>
    <source>
        <strain evidence="1 2">2R12</strain>
    </source>
</reference>
<sequence>MKTNNPNTKPKIKAMTPISFYIIQVDTHSETSGIVHFRYLSAHCPMAFTLMHTTANEQSYLYKITLLFVPDGRQLNQCIVADIKYISSKQELASCISHLLLYGENIRVNVNVS</sequence>
<dbReference type="EMBL" id="JAGTXB010000003">
    <property type="protein sequence ID" value="MBS0027261.1"/>
    <property type="molecule type" value="Genomic_DNA"/>
</dbReference>
<protein>
    <submittedName>
        <fullName evidence="1">Uncharacterized protein</fullName>
    </submittedName>
</protein>
<keyword evidence="2" id="KW-1185">Reference proteome</keyword>
<name>A0ABS5IWU2_9BACT</name>
<accession>A0ABS5IWU2</accession>
<dbReference type="Proteomes" id="UP000676386">
    <property type="component" value="Unassembled WGS sequence"/>
</dbReference>
<organism evidence="1 2">
    <name type="scientific">Chitinophaga hostae</name>
    <dbReference type="NCBI Taxonomy" id="2831022"/>
    <lineage>
        <taxon>Bacteria</taxon>
        <taxon>Pseudomonadati</taxon>
        <taxon>Bacteroidota</taxon>
        <taxon>Chitinophagia</taxon>
        <taxon>Chitinophagales</taxon>
        <taxon>Chitinophagaceae</taxon>
        <taxon>Chitinophaga</taxon>
    </lineage>
</organism>
<comment type="caution">
    <text evidence="1">The sequence shown here is derived from an EMBL/GenBank/DDBJ whole genome shotgun (WGS) entry which is preliminary data.</text>
</comment>